<dbReference type="AlphaFoldDB" id="A0A0D2KNG5"/>
<feature type="region of interest" description="Disordered" evidence="1">
    <location>
        <begin position="110"/>
        <end position="133"/>
    </location>
</feature>
<keyword evidence="4" id="KW-1185">Reference proteome</keyword>
<organism evidence="3 4">
    <name type="scientific">Hypholoma sublateritium (strain FD-334 SS-4)</name>
    <dbReference type="NCBI Taxonomy" id="945553"/>
    <lineage>
        <taxon>Eukaryota</taxon>
        <taxon>Fungi</taxon>
        <taxon>Dikarya</taxon>
        <taxon>Basidiomycota</taxon>
        <taxon>Agaricomycotina</taxon>
        <taxon>Agaricomycetes</taxon>
        <taxon>Agaricomycetidae</taxon>
        <taxon>Agaricales</taxon>
        <taxon>Agaricineae</taxon>
        <taxon>Strophariaceae</taxon>
        <taxon>Hypholoma</taxon>
    </lineage>
</organism>
<reference evidence="4" key="1">
    <citation type="submission" date="2014-04" db="EMBL/GenBank/DDBJ databases">
        <title>Evolutionary Origins and Diversification of the Mycorrhizal Mutualists.</title>
        <authorList>
            <consortium name="DOE Joint Genome Institute"/>
            <consortium name="Mycorrhizal Genomics Consortium"/>
            <person name="Kohler A."/>
            <person name="Kuo A."/>
            <person name="Nagy L.G."/>
            <person name="Floudas D."/>
            <person name="Copeland A."/>
            <person name="Barry K.W."/>
            <person name="Cichocki N."/>
            <person name="Veneault-Fourrey C."/>
            <person name="LaButti K."/>
            <person name="Lindquist E.A."/>
            <person name="Lipzen A."/>
            <person name="Lundell T."/>
            <person name="Morin E."/>
            <person name="Murat C."/>
            <person name="Riley R."/>
            <person name="Ohm R."/>
            <person name="Sun H."/>
            <person name="Tunlid A."/>
            <person name="Henrissat B."/>
            <person name="Grigoriev I.V."/>
            <person name="Hibbett D.S."/>
            <person name="Martin F."/>
        </authorList>
    </citation>
    <scope>NUCLEOTIDE SEQUENCE [LARGE SCALE GENOMIC DNA]</scope>
    <source>
        <strain evidence="4">FD-334 SS-4</strain>
    </source>
</reference>
<dbReference type="Proteomes" id="UP000054270">
    <property type="component" value="Unassembled WGS sequence"/>
</dbReference>
<name>A0A0D2KNG5_HYPSF</name>
<feature type="region of interest" description="Disordered" evidence="1">
    <location>
        <begin position="147"/>
        <end position="192"/>
    </location>
</feature>
<feature type="compositionally biased region" description="Low complexity" evidence="1">
    <location>
        <begin position="71"/>
        <end position="81"/>
    </location>
</feature>
<proteinExistence type="predicted"/>
<evidence type="ECO:0000256" key="2">
    <source>
        <dbReference type="SAM" id="SignalP"/>
    </source>
</evidence>
<feature type="compositionally biased region" description="Pro residues" evidence="1">
    <location>
        <begin position="39"/>
        <end position="67"/>
    </location>
</feature>
<feature type="signal peptide" evidence="2">
    <location>
        <begin position="1"/>
        <end position="16"/>
    </location>
</feature>
<feature type="region of interest" description="Disordered" evidence="1">
    <location>
        <begin position="39"/>
        <end position="87"/>
    </location>
</feature>
<gene>
    <name evidence="3" type="ORF">HYPSUDRAFT_219640</name>
</gene>
<evidence type="ECO:0000313" key="4">
    <source>
        <dbReference type="Proteomes" id="UP000054270"/>
    </source>
</evidence>
<keyword evidence="2" id="KW-0732">Signal</keyword>
<accession>A0A0D2KNG5</accession>
<dbReference type="EMBL" id="KN817627">
    <property type="protein sequence ID" value="KJA16152.1"/>
    <property type="molecule type" value="Genomic_DNA"/>
</dbReference>
<feature type="compositionally biased region" description="Polar residues" evidence="1">
    <location>
        <begin position="164"/>
        <end position="181"/>
    </location>
</feature>
<sequence>MAVCARACRCLPLSLSLSVSQVVRVLEFLTSSCTLSPTTHPPPAAAAHAPPPPLPPRAPHRAPSPPRKPQRAAAAAHSAARTPLDASSPVACPRVRVVCKHLRLSPALRGGVGGERVPARESGPSSSCGLVLQPRSDPALRAYAERRTHARTDRPSPAVHRAQAMQQSPRITSIHPSTGIGNRTPRTRCPAR</sequence>
<evidence type="ECO:0000256" key="1">
    <source>
        <dbReference type="SAM" id="MobiDB-lite"/>
    </source>
</evidence>
<protein>
    <submittedName>
        <fullName evidence="3">Uncharacterized protein</fullName>
    </submittedName>
</protein>
<evidence type="ECO:0000313" key="3">
    <source>
        <dbReference type="EMBL" id="KJA16152.1"/>
    </source>
</evidence>
<feature type="chain" id="PRO_5002262948" evidence="2">
    <location>
        <begin position="17"/>
        <end position="192"/>
    </location>
</feature>